<keyword evidence="1" id="KW-0732">Signal</keyword>
<proteinExistence type="predicted"/>
<sequence>MSAATILMKRLLLSVRCAMLIPGTDKVCLLTGTARKFIRLLHLWSDRSPCEAQALLFRTVIGQGPPAELVYSSFVAPRFDSAQSEPLAGHGICCLTFLIYTSPPSHTASPDLTNYN</sequence>
<dbReference type="Proteomes" id="UP001497482">
    <property type="component" value="Chromosome 13"/>
</dbReference>
<dbReference type="EMBL" id="OZ035835">
    <property type="protein sequence ID" value="CAL1577848.1"/>
    <property type="molecule type" value="Genomic_DNA"/>
</dbReference>
<evidence type="ECO:0000313" key="3">
    <source>
        <dbReference type="Proteomes" id="UP001497482"/>
    </source>
</evidence>
<keyword evidence="3" id="KW-1185">Reference proteome</keyword>
<accession>A0AAV2JMA9</accession>
<reference evidence="2 3" key="1">
    <citation type="submission" date="2024-04" db="EMBL/GenBank/DDBJ databases">
        <authorList>
            <person name="Waldvogel A.-M."/>
            <person name="Schoenle A."/>
        </authorList>
    </citation>
    <scope>NUCLEOTIDE SEQUENCE [LARGE SCALE GENOMIC DNA]</scope>
</reference>
<organism evidence="2 3">
    <name type="scientific">Knipowitschia caucasica</name>
    <name type="common">Caucasian dwarf goby</name>
    <name type="synonym">Pomatoschistus caucasicus</name>
    <dbReference type="NCBI Taxonomy" id="637954"/>
    <lineage>
        <taxon>Eukaryota</taxon>
        <taxon>Metazoa</taxon>
        <taxon>Chordata</taxon>
        <taxon>Craniata</taxon>
        <taxon>Vertebrata</taxon>
        <taxon>Euteleostomi</taxon>
        <taxon>Actinopterygii</taxon>
        <taxon>Neopterygii</taxon>
        <taxon>Teleostei</taxon>
        <taxon>Neoteleostei</taxon>
        <taxon>Acanthomorphata</taxon>
        <taxon>Gobiaria</taxon>
        <taxon>Gobiiformes</taxon>
        <taxon>Gobioidei</taxon>
        <taxon>Gobiidae</taxon>
        <taxon>Gobiinae</taxon>
        <taxon>Knipowitschia</taxon>
    </lineage>
</organism>
<evidence type="ECO:0000313" key="2">
    <source>
        <dbReference type="EMBL" id="CAL1577848.1"/>
    </source>
</evidence>
<name>A0AAV2JMA9_KNICA</name>
<dbReference type="AlphaFoldDB" id="A0AAV2JMA9"/>
<protein>
    <recommendedName>
        <fullName evidence="4">Secreted protein</fullName>
    </recommendedName>
</protein>
<evidence type="ECO:0008006" key="4">
    <source>
        <dbReference type="Google" id="ProtNLM"/>
    </source>
</evidence>
<feature type="signal peptide" evidence="1">
    <location>
        <begin position="1"/>
        <end position="18"/>
    </location>
</feature>
<gene>
    <name evidence="2" type="ORF">KC01_LOCUS9129</name>
</gene>
<feature type="chain" id="PRO_5043864370" description="Secreted protein" evidence="1">
    <location>
        <begin position="19"/>
        <end position="116"/>
    </location>
</feature>
<evidence type="ECO:0000256" key="1">
    <source>
        <dbReference type="SAM" id="SignalP"/>
    </source>
</evidence>